<comment type="caution">
    <text evidence="1">The sequence shown here is derived from an EMBL/GenBank/DDBJ whole genome shotgun (WGS) entry which is preliminary data.</text>
</comment>
<dbReference type="OrthoDB" id="6138683at2759"/>
<evidence type="ECO:0000313" key="1">
    <source>
        <dbReference type="EMBL" id="EYB82223.1"/>
    </source>
</evidence>
<evidence type="ECO:0000313" key="2">
    <source>
        <dbReference type="Proteomes" id="UP000024635"/>
    </source>
</evidence>
<dbReference type="EMBL" id="JARK01001700">
    <property type="protein sequence ID" value="EYB82223.1"/>
    <property type="molecule type" value="Genomic_DNA"/>
</dbReference>
<dbReference type="Proteomes" id="UP000024635">
    <property type="component" value="Unassembled WGS sequence"/>
</dbReference>
<gene>
    <name evidence="1" type="primary">Acey_s0364.g3559</name>
    <name evidence="1" type="ORF">Y032_0364g3559</name>
</gene>
<dbReference type="AlphaFoldDB" id="A0A016RV68"/>
<reference evidence="2" key="1">
    <citation type="journal article" date="2015" name="Nat. Genet.">
        <title>The genome and transcriptome of the zoonotic hookworm Ancylostoma ceylanicum identify infection-specific gene families.</title>
        <authorList>
            <person name="Schwarz E.M."/>
            <person name="Hu Y."/>
            <person name="Antoshechkin I."/>
            <person name="Miller M.M."/>
            <person name="Sternberg P.W."/>
            <person name="Aroian R.V."/>
        </authorList>
    </citation>
    <scope>NUCLEOTIDE SEQUENCE</scope>
    <source>
        <strain evidence="2">HY135</strain>
    </source>
</reference>
<proteinExistence type="predicted"/>
<keyword evidence="2" id="KW-1185">Reference proteome</keyword>
<name>A0A016RV68_9BILA</name>
<organism evidence="1 2">
    <name type="scientific">Ancylostoma ceylanicum</name>
    <dbReference type="NCBI Taxonomy" id="53326"/>
    <lineage>
        <taxon>Eukaryota</taxon>
        <taxon>Metazoa</taxon>
        <taxon>Ecdysozoa</taxon>
        <taxon>Nematoda</taxon>
        <taxon>Chromadorea</taxon>
        <taxon>Rhabditida</taxon>
        <taxon>Rhabditina</taxon>
        <taxon>Rhabditomorpha</taxon>
        <taxon>Strongyloidea</taxon>
        <taxon>Ancylostomatidae</taxon>
        <taxon>Ancylostomatinae</taxon>
        <taxon>Ancylostoma</taxon>
    </lineage>
</organism>
<accession>A0A016RV68</accession>
<sequence length="76" mass="8454">MMYKILPGTTDIDATGFFMFDPRRTSRSGGLRLALSVAKSQIRSKFFSLRTIGGRSNCAVTNGYRESYVLGQQLDP</sequence>
<protein>
    <submittedName>
        <fullName evidence="1">Uncharacterized protein</fullName>
    </submittedName>
</protein>